<accession>A0A069PLP5</accession>
<dbReference type="AlphaFoldDB" id="A0A069PLP5"/>
<name>A0A069PLP5_9BURK</name>
<protein>
    <submittedName>
        <fullName evidence="1">Uncharacterized protein</fullName>
    </submittedName>
</protein>
<sequence length="292" mass="31834">MPMQQIIPSYLYRQYSDDVNLRAFVDAYNSLSQGYLSWFTSTPLALYTSPNITGPLLDWIARGIYGIPRPVLSSSTTSRVAGYDAYAYNTMPYNGQKISSSGSAALASDDIYKRVMTWNLYRGDGKVFTIGWLKNRINRFLNGVNGTDWPVQNNPPSITVSGNIFSITVFSTPEAQALQQLFANNELAVPFQYVYQFVNVNLINNGGILQMTLPLNFPTSPDGLVPGALWYNGGVISVIPGVTPNPSAPPVFFSQTLTPQELLTLGGGNLPLTNPGDGTLQLWNDAGVISIA</sequence>
<evidence type="ECO:0000313" key="2">
    <source>
        <dbReference type="Proteomes" id="UP000027466"/>
    </source>
</evidence>
<reference evidence="1 2" key="1">
    <citation type="submission" date="2014-03" db="EMBL/GenBank/DDBJ databases">
        <title>Draft Genome Sequences of Four Burkholderia Strains.</title>
        <authorList>
            <person name="Liu X.Y."/>
            <person name="Li C.X."/>
            <person name="Xu J.H."/>
        </authorList>
    </citation>
    <scope>NUCLEOTIDE SEQUENCE [LARGE SCALE GENOMIC DNA]</scope>
    <source>
        <strain evidence="1 2">DSM 50014</strain>
    </source>
</reference>
<gene>
    <name evidence="1" type="ORF">BG61_16675</name>
</gene>
<keyword evidence="2" id="KW-1185">Reference proteome</keyword>
<dbReference type="EMBL" id="JFHC01000026">
    <property type="protein sequence ID" value="KDR41535.1"/>
    <property type="molecule type" value="Genomic_DNA"/>
</dbReference>
<evidence type="ECO:0000313" key="1">
    <source>
        <dbReference type="EMBL" id="KDR41535.1"/>
    </source>
</evidence>
<proteinExistence type="predicted"/>
<comment type="caution">
    <text evidence="1">The sequence shown here is derived from an EMBL/GenBank/DDBJ whole genome shotgun (WGS) entry which is preliminary data.</text>
</comment>
<organism evidence="1 2">
    <name type="scientific">Caballeronia glathei</name>
    <dbReference type="NCBI Taxonomy" id="60547"/>
    <lineage>
        <taxon>Bacteria</taxon>
        <taxon>Pseudomonadati</taxon>
        <taxon>Pseudomonadota</taxon>
        <taxon>Betaproteobacteria</taxon>
        <taxon>Burkholderiales</taxon>
        <taxon>Burkholderiaceae</taxon>
        <taxon>Caballeronia</taxon>
    </lineage>
</organism>
<dbReference type="STRING" id="60547.GCA_000751215_06364"/>
<dbReference type="Proteomes" id="UP000027466">
    <property type="component" value="Unassembled WGS sequence"/>
</dbReference>